<keyword evidence="1" id="KW-0472">Membrane</keyword>
<dbReference type="Proteomes" id="UP000018853">
    <property type="component" value="Unassembled WGS sequence"/>
</dbReference>
<proteinExistence type="predicted"/>
<name>W1WN50_ECOLX</name>
<evidence type="ECO:0000256" key="1">
    <source>
        <dbReference type="SAM" id="Phobius"/>
    </source>
</evidence>
<dbReference type="EMBL" id="AZLZ01002007">
    <property type="protein sequence ID" value="ETJ18540.1"/>
    <property type="molecule type" value="Genomic_DNA"/>
</dbReference>
<comment type="caution">
    <text evidence="2">The sequence shown here is derived from an EMBL/GenBank/DDBJ whole genome shotgun (WGS) entry which is preliminary data.</text>
</comment>
<organism evidence="2 3">
    <name type="scientific">Escherichia coli DORA_A_5_14_21</name>
    <dbReference type="NCBI Taxonomy" id="1403943"/>
    <lineage>
        <taxon>Bacteria</taxon>
        <taxon>Pseudomonadati</taxon>
        <taxon>Pseudomonadota</taxon>
        <taxon>Gammaproteobacteria</taxon>
        <taxon>Enterobacterales</taxon>
        <taxon>Enterobacteriaceae</taxon>
        <taxon>Escherichia</taxon>
    </lineage>
</organism>
<keyword evidence="1" id="KW-1133">Transmembrane helix</keyword>
<dbReference type="AlphaFoldDB" id="W1WN50"/>
<feature type="non-terminal residue" evidence="2">
    <location>
        <position position="29"/>
    </location>
</feature>
<feature type="transmembrane region" description="Helical" evidence="1">
    <location>
        <begin position="9"/>
        <end position="28"/>
    </location>
</feature>
<reference evidence="2 3" key="1">
    <citation type="submission" date="2013-12" db="EMBL/GenBank/DDBJ databases">
        <title>A Varibaculum cambriense genome reconstructed from a premature infant gut community with otherwise low bacterial novelty that shifts toward anaerobic metabolism during the third week of life.</title>
        <authorList>
            <person name="Brown C.T."/>
            <person name="Sharon I."/>
            <person name="Thomas B.C."/>
            <person name="Castelle C.J."/>
            <person name="Morowitz M.J."/>
            <person name="Banfield J.F."/>
        </authorList>
    </citation>
    <scope>NUCLEOTIDE SEQUENCE [LARGE SCALE GENOMIC DNA]</scope>
    <source>
        <strain evidence="3">DORA_A_5_14_21</strain>
    </source>
</reference>
<accession>W1WN50</accession>
<evidence type="ECO:0000313" key="2">
    <source>
        <dbReference type="EMBL" id="ETJ18540.1"/>
    </source>
</evidence>
<sequence length="29" mass="3239">MASSNERKLFRVSVIFILIIAVISSMIIS</sequence>
<keyword evidence="1" id="KW-0812">Transmembrane</keyword>
<gene>
    <name evidence="2" type="ORF">Q609_ECAC02007G0003</name>
</gene>
<evidence type="ECO:0000313" key="3">
    <source>
        <dbReference type="Proteomes" id="UP000018853"/>
    </source>
</evidence>
<protein>
    <submittedName>
        <fullName evidence="2">Uncharacterized protein</fullName>
    </submittedName>
</protein>